<dbReference type="EMBL" id="FJ125802">
    <property type="protein sequence ID" value="AFG63826.1"/>
    <property type="molecule type" value="Genomic_DNA"/>
</dbReference>
<dbReference type="EMBL" id="FJ125793">
    <property type="protein sequence ID" value="AFG63828.1"/>
    <property type="molecule type" value="Genomic_DNA"/>
</dbReference>
<protein>
    <recommendedName>
        <fullName evidence="1">EDS1 EP domain-containing protein</fullName>
    </recommendedName>
</protein>
<name>H9WP83_PINTA</name>
<feature type="domain" description="EDS1 EP" evidence="1">
    <location>
        <begin position="4"/>
        <end position="82"/>
    </location>
</feature>
<evidence type="ECO:0000259" key="1">
    <source>
        <dbReference type="Pfam" id="PF18117"/>
    </source>
</evidence>
<dbReference type="GO" id="GO:0052689">
    <property type="term" value="F:carboxylic ester hydrolase activity"/>
    <property type="evidence" value="ECO:0007669"/>
    <property type="project" value="InterPro"/>
</dbReference>
<gene>
    <name evidence="3" type="ORF">CL1544Contig1_03</name>
</gene>
<dbReference type="PANTHER" id="PTHR46898:SF3">
    <property type="entry name" value="FUNGAL LIPASE-LIKE DOMAIN-CONTAINING PROTEIN"/>
    <property type="match status" value="1"/>
</dbReference>
<dbReference type="AlphaFoldDB" id="H9WP83"/>
<proteinExistence type="predicted"/>
<accession>H9WP83</accession>
<evidence type="ECO:0000313" key="3">
    <source>
        <dbReference type="EMBL" id="AFG63826.1"/>
    </source>
</evidence>
<evidence type="ECO:0000313" key="4">
    <source>
        <dbReference type="EMBL" id="AFG63828.1"/>
    </source>
</evidence>
<organism evidence="3">
    <name type="scientific">Pinus taeda</name>
    <name type="common">Loblolly pine</name>
    <dbReference type="NCBI Taxonomy" id="3352"/>
    <lineage>
        <taxon>Eukaryota</taxon>
        <taxon>Viridiplantae</taxon>
        <taxon>Streptophyta</taxon>
        <taxon>Embryophyta</taxon>
        <taxon>Tracheophyta</taxon>
        <taxon>Spermatophyta</taxon>
        <taxon>Pinopsida</taxon>
        <taxon>Pinidae</taxon>
        <taxon>Conifers I</taxon>
        <taxon>Pinales</taxon>
        <taxon>Pinaceae</taxon>
        <taxon>Pinus</taxon>
        <taxon>Pinus subgen. Pinus</taxon>
    </lineage>
</organism>
<dbReference type="GO" id="GO:0006952">
    <property type="term" value="P:defense response"/>
    <property type="evidence" value="ECO:0007669"/>
    <property type="project" value="InterPro"/>
</dbReference>
<dbReference type="EMBL" id="FJ125800">
    <property type="protein sequence ID" value="AFG63825.1"/>
    <property type="molecule type" value="Genomic_DNA"/>
</dbReference>
<dbReference type="PANTHER" id="PTHR46898">
    <property type="entry name" value="SENESCENCE-ASSOCIATED CARBOXYLESTERASE 101"/>
    <property type="match status" value="1"/>
</dbReference>
<dbReference type="Pfam" id="PF18117">
    <property type="entry name" value="EDS1_EP"/>
    <property type="match status" value="1"/>
</dbReference>
<evidence type="ECO:0000313" key="2">
    <source>
        <dbReference type="EMBL" id="AFG63825.1"/>
    </source>
</evidence>
<reference evidence="3" key="1">
    <citation type="submission" date="2008-08" db="EMBL/GenBank/DDBJ databases">
        <title>Nucleotide Diversity and Divergence in the Loblolly Pine Gene Space.</title>
        <authorList>
            <person name="Neale D.B."/>
            <person name="Wegrzyn J.L."/>
            <person name="Lee J.M."/>
            <person name="Eckert A.J."/>
            <person name="Liechty J.D."/>
            <person name="Stevens K.A."/>
            <person name="Langley C.H."/>
        </authorList>
    </citation>
    <scope>NUCLEOTIDE SEQUENCE</scope>
    <source>
        <strain evidence="4">6535</strain>
        <strain evidence="3">6536</strain>
        <strain evidence="2">6542</strain>
        <tissue evidence="3">Megagametophyte</tissue>
    </source>
</reference>
<dbReference type="InterPro" id="IPR044603">
    <property type="entry name" value="SAG101-like"/>
</dbReference>
<feature type="non-terminal residue" evidence="3">
    <location>
        <position position="1"/>
    </location>
</feature>
<sequence length="83" mass="9934">KEKTRRSRGQRPRTKPASLTEDSCLWAYVEEARRDLQNLKQGRLQRLGNLEEFEDNVTRMINTRSISLDVFLETSSFMVWWEE</sequence>
<dbReference type="InterPro" id="IPR041266">
    <property type="entry name" value="EDS1_EP"/>
</dbReference>
<feature type="non-terminal residue" evidence="3">
    <location>
        <position position="83"/>
    </location>
</feature>